<dbReference type="AlphaFoldDB" id="A0A0K9PRN5"/>
<keyword evidence="2" id="KW-1185">Reference proteome</keyword>
<sequence>FNIPFSSLQLIYDKCVTGIGAVLIQDRHPMAYYSENETHRQSESVNNLRTRTICSDLRMLKMVTSSSAHQGFIKISSLNFELSDLLVFSSLQLLLFLD</sequence>
<evidence type="ECO:0000313" key="2">
    <source>
        <dbReference type="Proteomes" id="UP000036987"/>
    </source>
</evidence>
<dbReference type="Proteomes" id="UP000036987">
    <property type="component" value="Unassembled WGS sequence"/>
</dbReference>
<accession>A0A0K9PRN5</accession>
<feature type="non-terminal residue" evidence="1">
    <location>
        <position position="1"/>
    </location>
</feature>
<gene>
    <name evidence="1" type="ORF">ZOSMA_1776G00010</name>
</gene>
<name>A0A0K9PRN5_ZOSMR</name>
<evidence type="ECO:0000313" key="1">
    <source>
        <dbReference type="EMBL" id="KMZ71723.1"/>
    </source>
</evidence>
<protein>
    <submittedName>
        <fullName evidence="1">Uncharacterized protein</fullName>
    </submittedName>
</protein>
<proteinExistence type="predicted"/>
<comment type="caution">
    <text evidence="1">The sequence shown here is derived from an EMBL/GenBank/DDBJ whole genome shotgun (WGS) entry which is preliminary data.</text>
</comment>
<organism evidence="1 2">
    <name type="scientific">Zostera marina</name>
    <name type="common">Eelgrass</name>
    <dbReference type="NCBI Taxonomy" id="29655"/>
    <lineage>
        <taxon>Eukaryota</taxon>
        <taxon>Viridiplantae</taxon>
        <taxon>Streptophyta</taxon>
        <taxon>Embryophyta</taxon>
        <taxon>Tracheophyta</taxon>
        <taxon>Spermatophyta</taxon>
        <taxon>Magnoliopsida</taxon>
        <taxon>Liliopsida</taxon>
        <taxon>Zosteraceae</taxon>
        <taxon>Zostera</taxon>
    </lineage>
</organism>
<dbReference type="OrthoDB" id="770194at2759"/>
<dbReference type="EMBL" id="LFYR01000663">
    <property type="protein sequence ID" value="KMZ71723.1"/>
    <property type="molecule type" value="Genomic_DNA"/>
</dbReference>
<reference evidence="2" key="1">
    <citation type="journal article" date="2016" name="Nature">
        <title>The genome of the seagrass Zostera marina reveals angiosperm adaptation to the sea.</title>
        <authorList>
            <person name="Olsen J.L."/>
            <person name="Rouze P."/>
            <person name="Verhelst B."/>
            <person name="Lin Y.-C."/>
            <person name="Bayer T."/>
            <person name="Collen J."/>
            <person name="Dattolo E."/>
            <person name="De Paoli E."/>
            <person name="Dittami S."/>
            <person name="Maumus F."/>
            <person name="Michel G."/>
            <person name="Kersting A."/>
            <person name="Lauritano C."/>
            <person name="Lohaus R."/>
            <person name="Toepel M."/>
            <person name="Tonon T."/>
            <person name="Vanneste K."/>
            <person name="Amirebrahimi M."/>
            <person name="Brakel J."/>
            <person name="Bostroem C."/>
            <person name="Chovatia M."/>
            <person name="Grimwood J."/>
            <person name="Jenkins J.W."/>
            <person name="Jueterbock A."/>
            <person name="Mraz A."/>
            <person name="Stam W.T."/>
            <person name="Tice H."/>
            <person name="Bornberg-Bauer E."/>
            <person name="Green P.J."/>
            <person name="Pearson G.A."/>
            <person name="Procaccini G."/>
            <person name="Duarte C.M."/>
            <person name="Schmutz J."/>
            <person name="Reusch T.B.H."/>
            <person name="Van de Peer Y."/>
        </authorList>
    </citation>
    <scope>NUCLEOTIDE SEQUENCE [LARGE SCALE GENOMIC DNA]</scope>
    <source>
        <strain evidence="2">cv. Finnish</strain>
    </source>
</reference>